<accession>D2DSZ0</accession>
<evidence type="ECO:0000313" key="1">
    <source>
        <dbReference type="EMBL" id="ACY66550.1"/>
    </source>
</evidence>
<sequence length="36" mass="3904">MGSFRRVALGWLAVVVVMLLVVQSEGAVYGVGNMMY</sequence>
<organism evidence="1">
    <name type="scientific">Scylla paramamosain</name>
    <name type="common">Mud crab</name>
    <dbReference type="NCBI Taxonomy" id="85552"/>
    <lineage>
        <taxon>Eukaryota</taxon>
        <taxon>Metazoa</taxon>
        <taxon>Ecdysozoa</taxon>
        <taxon>Arthropoda</taxon>
        <taxon>Crustacea</taxon>
        <taxon>Multicrustacea</taxon>
        <taxon>Malacostraca</taxon>
        <taxon>Eumalacostraca</taxon>
        <taxon>Eucarida</taxon>
        <taxon>Decapoda</taxon>
        <taxon>Pleocyemata</taxon>
        <taxon>Brachyura</taxon>
        <taxon>Eubrachyura</taxon>
        <taxon>Portunoidea</taxon>
        <taxon>Portunidae</taxon>
        <taxon>Portuninae</taxon>
        <taxon>Scylla</taxon>
    </lineage>
</organism>
<feature type="non-terminal residue" evidence="1">
    <location>
        <position position="36"/>
    </location>
</feature>
<name>D2DSZ0_SCYPA</name>
<dbReference type="AlphaFoldDB" id="D2DSZ0"/>
<reference evidence="1" key="1">
    <citation type="submission" date="2009-02" db="EMBL/GenBank/DDBJ databases">
        <title>Construction of SSH cDNA library from hemocytes of Scylla paramamosain LPS-challenged.</title>
        <authorList>
            <person name="Wang K.J."/>
            <person name="Chen F.Y."/>
            <person name="Bo J."/>
            <person name="Ren H.L."/>
        </authorList>
    </citation>
    <scope>NUCLEOTIDE SEQUENCE</scope>
</reference>
<dbReference type="EMBL" id="FJ774829">
    <property type="protein sequence ID" value="ACY66550.1"/>
    <property type="molecule type" value="mRNA"/>
</dbReference>
<protein>
    <submittedName>
        <fullName evidence="1">Uncharacterized protein</fullName>
    </submittedName>
</protein>
<proteinExistence type="evidence at transcript level"/>